<protein>
    <submittedName>
        <fullName evidence="2">Alpha/beta hydrolase</fullName>
    </submittedName>
</protein>
<keyword evidence="3" id="KW-1185">Reference proteome</keyword>
<dbReference type="InterPro" id="IPR022742">
    <property type="entry name" value="Hydrolase_4"/>
</dbReference>
<evidence type="ECO:0000259" key="1">
    <source>
        <dbReference type="Pfam" id="PF12146"/>
    </source>
</evidence>
<feature type="domain" description="Serine aminopeptidase S33" evidence="1">
    <location>
        <begin position="94"/>
        <end position="159"/>
    </location>
</feature>
<dbReference type="OrthoDB" id="3366509at2"/>
<dbReference type="InterPro" id="IPR029058">
    <property type="entry name" value="AB_hydrolase_fold"/>
</dbReference>
<organism evidence="2 3">
    <name type="scientific">Epidermidibacterium keratini</name>
    <dbReference type="NCBI Taxonomy" id="1891644"/>
    <lineage>
        <taxon>Bacteria</taxon>
        <taxon>Bacillati</taxon>
        <taxon>Actinomycetota</taxon>
        <taxon>Actinomycetes</taxon>
        <taxon>Sporichthyales</taxon>
        <taxon>Sporichthyaceae</taxon>
        <taxon>Epidermidibacterium</taxon>
    </lineage>
</organism>
<dbReference type="Proteomes" id="UP000463857">
    <property type="component" value="Chromosome"/>
</dbReference>
<dbReference type="SUPFAM" id="SSF53474">
    <property type="entry name" value="alpha/beta-Hydrolases"/>
    <property type="match status" value="1"/>
</dbReference>
<evidence type="ECO:0000313" key="3">
    <source>
        <dbReference type="Proteomes" id="UP000463857"/>
    </source>
</evidence>
<dbReference type="RefSeq" id="WP_159543637.1">
    <property type="nucleotide sequence ID" value="NZ_CP047156.1"/>
</dbReference>
<dbReference type="Gene3D" id="3.40.50.1820">
    <property type="entry name" value="alpha/beta hydrolase"/>
    <property type="match status" value="1"/>
</dbReference>
<dbReference type="GO" id="GO:0016787">
    <property type="term" value="F:hydrolase activity"/>
    <property type="evidence" value="ECO:0007669"/>
    <property type="project" value="UniProtKB-KW"/>
</dbReference>
<dbReference type="KEGG" id="eke:EK0264_05335"/>
<evidence type="ECO:0000313" key="2">
    <source>
        <dbReference type="EMBL" id="QHB99759.1"/>
    </source>
</evidence>
<reference evidence="2 3" key="1">
    <citation type="journal article" date="2018" name="Int. J. Syst. Evol. Microbiol.">
        <title>Epidermidibacterium keratini gen. nov., sp. nov., a member of the family Sporichthyaceae, isolated from keratin epidermis.</title>
        <authorList>
            <person name="Lee D.G."/>
            <person name="Trujillo M.E."/>
            <person name="Kang S."/>
            <person name="Nam J.J."/>
            <person name="Kim Y.J."/>
        </authorList>
    </citation>
    <scope>NUCLEOTIDE SEQUENCE [LARGE SCALE GENOMIC DNA]</scope>
    <source>
        <strain evidence="2 3">EPI-7</strain>
    </source>
</reference>
<accession>A0A7L4YKV8</accession>
<dbReference type="AlphaFoldDB" id="A0A7L4YKV8"/>
<proteinExistence type="predicted"/>
<dbReference type="InParanoid" id="A0A7L4YKV8"/>
<name>A0A7L4YKV8_9ACTN</name>
<dbReference type="Pfam" id="PF12146">
    <property type="entry name" value="Hydrolase_4"/>
    <property type="match status" value="1"/>
</dbReference>
<dbReference type="EMBL" id="CP047156">
    <property type="protein sequence ID" value="QHB99759.1"/>
    <property type="molecule type" value="Genomic_DNA"/>
</dbReference>
<sequence length="228" mass="24475">MTRVALPIEGPGRDVSLVMMTEQVTMDPSPQLRGTIDPSARGVAVVLHGGSDSGVADNSWRRLAVLRMLPFARAISRVGGPRISVLRLRNSYYGWSKDFSEPVADAQWALDEVRRTAPGLPIALVGHSGGGRAALRLGAEPDVAAVVGLAPWIVDHDPPQIADATSVLLAHGTDDQTTDPRLTRRLGSELAARGVEVNVDLRPDGHAMLRQARHWHRETAAFVTAALL</sequence>
<gene>
    <name evidence="2" type="ORF">EK0264_05335</name>
</gene>
<keyword evidence="2" id="KW-0378">Hydrolase</keyword>